<feature type="domain" description="F-box" evidence="8">
    <location>
        <begin position="239"/>
        <end position="290"/>
    </location>
</feature>
<comment type="subcellular location">
    <subcellularLocation>
        <location evidence="1">Nucleus</location>
    </subcellularLocation>
</comment>
<evidence type="ECO:0000256" key="1">
    <source>
        <dbReference type="ARBA" id="ARBA00004123"/>
    </source>
</evidence>
<sequence>MSSNSPPETPGGSRDSKNSPDSTDRKKATHLRCERQRREAINIGYQELKELLPASFSPIGCKTTNAAILFRAADYLNHLKKEEENLHETIVQLTAQVSALELIAKQYENMAVSSCTSNRSSIQCQIMQAFLDSCFASFRRQVNVSNLQSVIETLLPWVEILDYDVSFLIFLSRRKKEARINVIVDYNNIPSCSYSEGVVVQKSMDYLCFMEESEAQQLLQLKQLIICGKLRGELPAGFLSCFRHLPNELIIKIWSYLSSKELRNFRLVSKHWKSLWEEHVKNRRKAITKLSIAIDEDSGKLVLKAVANSYFGRQVNVPNVEENIQQAFSLITFPVVPDLFCINCLLLYGKAANERVLRLITKQDWIIHTVNAFLLSGVISDSIIETCSSKLVEFVIDLDSACRKNQPIALTDQCLPYLIRDEILAIIPSYSKITINGIAVALKAFFFRRNRVTNAINFFTTRALTARLCLGLSETVTAKRIGAIRVIVNQVLVNRCYHSSSGRIGCNVKVKNMKDVGVIEFTYKTGGSKRKESNDIRRFCIEIASEVKIQEYVDSSAIRDVIVHSTSLGSGKLSSSIEYPSDVSDFYGYNTSENRSDDYEYSGYDSDDQLVYGDGLPWEFF</sequence>
<evidence type="ECO:0000256" key="5">
    <source>
        <dbReference type="ARBA" id="ARBA00023242"/>
    </source>
</evidence>
<dbReference type="InterPro" id="IPR001810">
    <property type="entry name" value="F-box_dom"/>
</dbReference>
<keyword evidence="4" id="KW-0804">Transcription</keyword>
<proteinExistence type="predicted"/>
<dbReference type="SUPFAM" id="SSF81383">
    <property type="entry name" value="F-box domain"/>
    <property type="match status" value="1"/>
</dbReference>
<organism evidence="10 11">
    <name type="scientific">Loa loa</name>
    <name type="common">Eye worm</name>
    <name type="synonym">Filaria loa</name>
    <dbReference type="NCBI Taxonomy" id="7209"/>
    <lineage>
        <taxon>Eukaryota</taxon>
        <taxon>Metazoa</taxon>
        <taxon>Ecdysozoa</taxon>
        <taxon>Nematoda</taxon>
        <taxon>Chromadorea</taxon>
        <taxon>Rhabditida</taxon>
        <taxon>Spirurina</taxon>
        <taxon>Spiruromorpha</taxon>
        <taxon>Filarioidea</taxon>
        <taxon>Onchocercidae</taxon>
        <taxon>Loa</taxon>
    </lineage>
</organism>
<dbReference type="PROSITE" id="PS50888">
    <property type="entry name" value="BHLH"/>
    <property type="match status" value="1"/>
</dbReference>
<dbReference type="Gene3D" id="4.10.280.10">
    <property type="entry name" value="Helix-loop-helix DNA-binding domain"/>
    <property type="match status" value="1"/>
</dbReference>
<evidence type="ECO:0000256" key="4">
    <source>
        <dbReference type="ARBA" id="ARBA00023163"/>
    </source>
</evidence>
<name>A0A1I7W505_LOALO</name>
<dbReference type="GO" id="GO:0000978">
    <property type="term" value="F:RNA polymerase II cis-regulatory region sequence-specific DNA binding"/>
    <property type="evidence" value="ECO:0007669"/>
    <property type="project" value="TreeGrafter"/>
</dbReference>
<keyword evidence="6" id="KW-0175">Coiled coil</keyword>
<dbReference type="GO" id="GO:0005634">
    <property type="term" value="C:nucleus"/>
    <property type="evidence" value="ECO:0007669"/>
    <property type="project" value="UniProtKB-SubCell"/>
</dbReference>
<dbReference type="STRING" id="7209.A0A1I7W505"/>
<protein>
    <submittedName>
        <fullName evidence="11">BHLH domain-containing protein</fullName>
    </submittedName>
</protein>
<evidence type="ECO:0000259" key="9">
    <source>
        <dbReference type="PROSITE" id="PS50888"/>
    </source>
</evidence>
<evidence type="ECO:0000313" key="11">
    <source>
        <dbReference type="WBParaSite" id="EN70_9728"/>
    </source>
</evidence>
<feature type="region of interest" description="Disordered" evidence="7">
    <location>
        <begin position="1"/>
        <end position="32"/>
    </location>
</feature>
<evidence type="ECO:0000256" key="7">
    <source>
        <dbReference type="SAM" id="MobiDB-lite"/>
    </source>
</evidence>
<dbReference type="PROSITE" id="PS50181">
    <property type="entry name" value="FBOX"/>
    <property type="match status" value="1"/>
</dbReference>
<evidence type="ECO:0000256" key="2">
    <source>
        <dbReference type="ARBA" id="ARBA00023015"/>
    </source>
</evidence>
<reference evidence="10" key="1">
    <citation type="submission" date="2012-04" db="EMBL/GenBank/DDBJ databases">
        <title>The Genome Sequence of Loa loa.</title>
        <authorList>
            <consortium name="The Broad Institute Genome Sequencing Platform"/>
            <consortium name="Broad Institute Genome Sequencing Center for Infectious Disease"/>
            <person name="Nutman T.B."/>
            <person name="Fink D.L."/>
            <person name="Russ C."/>
            <person name="Young S."/>
            <person name="Zeng Q."/>
            <person name="Gargeya S."/>
            <person name="Alvarado L."/>
            <person name="Berlin A."/>
            <person name="Chapman S.B."/>
            <person name="Chen Z."/>
            <person name="Freedman E."/>
            <person name="Gellesch M."/>
            <person name="Goldberg J."/>
            <person name="Griggs A."/>
            <person name="Gujja S."/>
            <person name="Heilman E.R."/>
            <person name="Heiman D."/>
            <person name="Howarth C."/>
            <person name="Mehta T."/>
            <person name="Neiman D."/>
            <person name="Pearson M."/>
            <person name="Roberts A."/>
            <person name="Saif S."/>
            <person name="Shea T."/>
            <person name="Shenoy N."/>
            <person name="Sisk P."/>
            <person name="Stolte C."/>
            <person name="Sykes S."/>
            <person name="White J."/>
            <person name="Yandava C."/>
            <person name="Haas B."/>
            <person name="Henn M.R."/>
            <person name="Nusbaum C."/>
            <person name="Birren B."/>
        </authorList>
    </citation>
    <scope>NUCLEOTIDE SEQUENCE [LARGE SCALE GENOMIC DNA]</scope>
</reference>
<dbReference type="GO" id="GO:0000981">
    <property type="term" value="F:DNA-binding transcription factor activity, RNA polymerase II-specific"/>
    <property type="evidence" value="ECO:0007669"/>
    <property type="project" value="TreeGrafter"/>
</dbReference>
<dbReference type="SUPFAM" id="SSF47459">
    <property type="entry name" value="HLH, helix-loop-helix DNA-binding domain"/>
    <property type="match status" value="1"/>
</dbReference>
<dbReference type="InterPro" id="IPR036047">
    <property type="entry name" value="F-box-like_dom_sf"/>
</dbReference>
<feature type="compositionally biased region" description="Basic and acidic residues" evidence="7">
    <location>
        <begin position="14"/>
        <end position="32"/>
    </location>
</feature>
<dbReference type="CDD" id="cd09917">
    <property type="entry name" value="F-box_SF"/>
    <property type="match status" value="1"/>
</dbReference>
<dbReference type="InterPro" id="IPR052207">
    <property type="entry name" value="Max-like/E-box_TFs"/>
</dbReference>
<dbReference type="SMART" id="SM00256">
    <property type="entry name" value="FBOX"/>
    <property type="match status" value="1"/>
</dbReference>
<dbReference type="InterPro" id="IPR036638">
    <property type="entry name" value="HLH_DNA-bd_sf"/>
</dbReference>
<keyword evidence="5" id="KW-0539">Nucleus</keyword>
<dbReference type="Proteomes" id="UP000095285">
    <property type="component" value="Unassembled WGS sequence"/>
</dbReference>
<reference evidence="11" key="2">
    <citation type="submission" date="2016-11" db="UniProtKB">
        <authorList>
            <consortium name="WormBaseParasite"/>
        </authorList>
    </citation>
    <scope>IDENTIFICATION</scope>
</reference>
<keyword evidence="3" id="KW-0238">DNA-binding</keyword>
<dbReference type="Pfam" id="PF00010">
    <property type="entry name" value="HLH"/>
    <property type="match status" value="1"/>
</dbReference>
<evidence type="ECO:0000313" key="10">
    <source>
        <dbReference type="Proteomes" id="UP000095285"/>
    </source>
</evidence>
<dbReference type="PANTHER" id="PTHR15741:SF25">
    <property type="entry name" value="MAX-LIKE PROTEIN X"/>
    <property type="match status" value="1"/>
</dbReference>
<dbReference type="WBParaSite" id="EN70_9728">
    <property type="protein sequence ID" value="EN70_9728"/>
    <property type="gene ID" value="EN70_9728"/>
</dbReference>
<evidence type="ECO:0000259" key="8">
    <source>
        <dbReference type="PROSITE" id="PS50181"/>
    </source>
</evidence>
<accession>A0A1I7W505</accession>
<dbReference type="Gene3D" id="1.20.1280.50">
    <property type="match status" value="1"/>
</dbReference>
<dbReference type="Pfam" id="PF00646">
    <property type="entry name" value="F-box"/>
    <property type="match status" value="1"/>
</dbReference>
<keyword evidence="10" id="KW-1185">Reference proteome</keyword>
<keyword evidence="2" id="KW-0805">Transcription regulation</keyword>
<dbReference type="GO" id="GO:0046983">
    <property type="term" value="F:protein dimerization activity"/>
    <property type="evidence" value="ECO:0007669"/>
    <property type="project" value="InterPro"/>
</dbReference>
<evidence type="ECO:0000256" key="6">
    <source>
        <dbReference type="SAM" id="Coils"/>
    </source>
</evidence>
<feature type="domain" description="BHLH" evidence="9">
    <location>
        <begin position="25"/>
        <end position="79"/>
    </location>
</feature>
<dbReference type="InterPro" id="IPR011598">
    <property type="entry name" value="bHLH_dom"/>
</dbReference>
<feature type="coiled-coil region" evidence="6">
    <location>
        <begin position="76"/>
        <end position="110"/>
    </location>
</feature>
<dbReference type="AlphaFoldDB" id="A0A1I7W505"/>
<evidence type="ECO:0000256" key="3">
    <source>
        <dbReference type="ARBA" id="ARBA00023125"/>
    </source>
</evidence>
<dbReference type="SMART" id="SM00353">
    <property type="entry name" value="HLH"/>
    <property type="match status" value="1"/>
</dbReference>
<dbReference type="PANTHER" id="PTHR15741">
    <property type="entry name" value="BASIC HELIX-LOOP-HELIX ZIP TRANSCRIPTION FACTOR"/>
    <property type="match status" value="1"/>
</dbReference>